<gene>
    <name evidence="1" type="ORF">Tci_634040</name>
</gene>
<comment type="caution">
    <text evidence="1">The sequence shown here is derived from an EMBL/GenBank/DDBJ whole genome shotgun (WGS) entry which is preliminary data.</text>
</comment>
<proteinExistence type="predicted"/>
<sequence length="76" mass="8524">TMADVNVNAPADQAPIMAPPTRTDDQILPHIRWAISSEIEVFVRRYVLLSVRRCVLLKQFLVAFCAGQESYGLCFA</sequence>
<accession>A0A699JW93</accession>
<protein>
    <submittedName>
        <fullName evidence="1">Uncharacterized protein</fullName>
    </submittedName>
</protein>
<name>A0A699JW93_TANCI</name>
<evidence type="ECO:0000313" key="1">
    <source>
        <dbReference type="EMBL" id="GFA62068.1"/>
    </source>
</evidence>
<feature type="non-terminal residue" evidence="1">
    <location>
        <position position="1"/>
    </location>
</feature>
<dbReference type="EMBL" id="BKCJ010456580">
    <property type="protein sequence ID" value="GFA62068.1"/>
    <property type="molecule type" value="Genomic_DNA"/>
</dbReference>
<dbReference type="AlphaFoldDB" id="A0A699JW93"/>
<reference evidence="1" key="1">
    <citation type="journal article" date="2019" name="Sci. Rep.">
        <title>Draft genome of Tanacetum cinerariifolium, the natural source of mosquito coil.</title>
        <authorList>
            <person name="Yamashiro T."/>
            <person name="Shiraishi A."/>
            <person name="Satake H."/>
            <person name="Nakayama K."/>
        </authorList>
    </citation>
    <scope>NUCLEOTIDE SEQUENCE</scope>
</reference>
<organism evidence="1">
    <name type="scientific">Tanacetum cinerariifolium</name>
    <name type="common">Dalmatian daisy</name>
    <name type="synonym">Chrysanthemum cinerariifolium</name>
    <dbReference type="NCBI Taxonomy" id="118510"/>
    <lineage>
        <taxon>Eukaryota</taxon>
        <taxon>Viridiplantae</taxon>
        <taxon>Streptophyta</taxon>
        <taxon>Embryophyta</taxon>
        <taxon>Tracheophyta</taxon>
        <taxon>Spermatophyta</taxon>
        <taxon>Magnoliopsida</taxon>
        <taxon>eudicotyledons</taxon>
        <taxon>Gunneridae</taxon>
        <taxon>Pentapetalae</taxon>
        <taxon>asterids</taxon>
        <taxon>campanulids</taxon>
        <taxon>Asterales</taxon>
        <taxon>Asteraceae</taxon>
        <taxon>Asteroideae</taxon>
        <taxon>Anthemideae</taxon>
        <taxon>Anthemidinae</taxon>
        <taxon>Tanacetum</taxon>
    </lineage>
</organism>